<dbReference type="PANTHER" id="PTHR38438:SF1">
    <property type="entry name" value="RIBOFLAVIN TRANSPORTER RIBU"/>
    <property type="match status" value="1"/>
</dbReference>
<evidence type="ECO:0000256" key="6">
    <source>
        <dbReference type="ARBA" id="ARBA00022989"/>
    </source>
</evidence>
<evidence type="ECO:0000256" key="1">
    <source>
        <dbReference type="ARBA" id="ARBA00004651"/>
    </source>
</evidence>
<keyword evidence="5 9" id="KW-0812">Transmembrane</keyword>
<dbReference type="InterPro" id="IPR024529">
    <property type="entry name" value="ECF_trnsprt_substrate-spec"/>
</dbReference>
<keyword evidence="4 8" id="KW-1003">Cell membrane</keyword>
<proteinExistence type="inferred from homology"/>
<keyword evidence="3 8" id="KW-0813">Transport</keyword>
<dbReference type="Proteomes" id="UP000266016">
    <property type="component" value="Unassembled WGS sequence"/>
</dbReference>
<dbReference type="GO" id="GO:0005886">
    <property type="term" value="C:plasma membrane"/>
    <property type="evidence" value="ECO:0007669"/>
    <property type="project" value="UniProtKB-SubCell"/>
</dbReference>
<evidence type="ECO:0000256" key="4">
    <source>
        <dbReference type="ARBA" id="ARBA00022475"/>
    </source>
</evidence>
<evidence type="ECO:0000256" key="5">
    <source>
        <dbReference type="ARBA" id="ARBA00022692"/>
    </source>
</evidence>
<feature type="transmembrane region" description="Helical" evidence="9">
    <location>
        <begin position="110"/>
        <end position="131"/>
    </location>
</feature>
<comment type="caution">
    <text evidence="10">The sequence shown here is derived from an EMBL/GenBank/DDBJ whole genome shotgun (WGS) entry which is preliminary data.</text>
</comment>
<accession>A0A398BL74</accession>
<dbReference type="AlphaFoldDB" id="A0A398BL74"/>
<evidence type="ECO:0000256" key="9">
    <source>
        <dbReference type="SAM" id="Phobius"/>
    </source>
</evidence>
<dbReference type="Gene3D" id="1.10.1760.20">
    <property type="match status" value="1"/>
</dbReference>
<protein>
    <recommendedName>
        <fullName evidence="8">Riboflavin transporter</fullName>
    </recommendedName>
</protein>
<feature type="transmembrane region" description="Helical" evidence="9">
    <location>
        <begin position="12"/>
        <end position="34"/>
    </location>
</feature>
<evidence type="ECO:0000256" key="7">
    <source>
        <dbReference type="ARBA" id="ARBA00023136"/>
    </source>
</evidence>
<feature type="transmembrane region" description="Helical" evidence="9">
    <location>
        <begin position="151"/>
        <end position="175"/>
    </location>
</feature>
<sequence>MMKVQKLVTLAMLTSISYVLMLLNFPFPGFPVFLNVDFSDIPALIAAIIFGPGAGILVEFVKNLLDAIMTGSLTAIPVGHIANFTAGILFVLPTYYVYKKIRSVRGMTFGLFAGTISMAVLMSVLNYYIFLPAYTFFLGAEAMSGPEARTFVTTAILPFNLIKGILITVVFMLIFAKMQTWLSKQALYKNI</sequence>
<feature type="transmembrane region" description="Helical" evidence="9">
    <location>
        <begin position="81"/>
        <end position="98"/>
    </location>
</feature>
<dbReference type="Pfam" id="PF12822">
    <property type="entry name" value="ECF_trnsprt"/>
    <property type="match status" value="1"/>
</dbReference>
<comment type="function">
    <text evidence="8">Probably a riboflavin-binding protein that interacts with the energy-coupling factor (ECF) ABC-transporter complex.</text>
</comment>
<comment type="similarity">
    <text evidence="2 8">Belongs to the prokaryotic riboflavin transporter (P-RFT) (TC 2.A.87) family.</text>
</comment>
<dbReference type="GO" id="GO:0032217">
    <property type="term" value="F:riboflavin transmembrane transporter activity"/>
    <property type="evidence" value="ECO:0007669"/>
    <property type="project" value="UniProtKB-UniRule"/>
</dbReference>
<organism evidence="10 11">
    <name type="scientific">Peribacillus asahii</name>
    <dbReference type="NCBI Taxonomy" id="228899"/>
    <lineage>
        <taxon>Bacteria</taxon>
        <taxon>Bacillati</taxon>
        <taxon>Bacillota</taxon>
        <taxon>Bacilli</taxon>
        <taxon>Bacillales</taxon>
        <taxon>Bacillaceae</taxon>
        <taxon>Peribacillus</taxon>
    </lineage>
</organism>
<evidence type="ECO:0000256" key="8">
    <source>
        <dbReference type="PIRNR" id="PIRNR037778"/>
    </source>
</evidence>
<dbReference type="PIRSF" id="PIRSF037778">
    <property type="entry name" value="UCP037778_transp_RibU"/>
    <property type="match status" value="1"/>
</dbReference>
<dbReference type="InterPro" id="IPR025720">
    <property type="entry name" value="RibU"/>
</dbReference>
<name>A0A398BL74_9BACI</name>
<evidence type="ECO:0000256" key="3">
    <source>
        <dbReference type="ARBA" id="ARBA00022448"/>
    </source>
</evidence>
<reference evidence="10 11" key="1">
    <citation type="submission" date="2018-08" db="EMBL/GenBank/DDBJ databases">
        <title>Bacillus jemisoniae sp. nov., Bacillus chryseoplanitiae sp. nov., Bacillus resnikiae sp. nov., and Bacillus frankliniae sp. nov., isolated from Viking spacecraft and associated surfaces.</title>
        <authorList>
            <person name="Seuylemezian A."/>
            <person name="Vaishampayan P."/>
        </authorList>
    </citation>
    <scope>NUCLEOTIDE SEQUENCE [LARGE SCALE GENOMIC DNA]</scope>
    <source>
        <strain evidence="10 11">MA001</strain>
    </source>
</reference>
<keyword evidence="6 9" id="KW-1133">Transmembrane helix</keyword>
<evidence type="ECO:0000313" key="10">
    <source>
        <dbReference type="EMBL" id="RID89268.1"/>
    </source>
</evidence>
<keyword evidence="11" id="KW-1185">Reference proteome</keyword>
<comment type="subcellular location">
    <subcellularLocation>
        <location evidence="1">Cell membrane</location>
        <topology evidence="1">Multi-pass membrane protein</topology>
    </subcellularLocation>
</comment>
<evidence type="ECO:0000313" key="11">
    <source>
        <dbReference type="Proteomes" id="UP000266016"/>
    </source>
</evidence>
<keyword evidence="7 8" id="KW-0472">Membrane</keyword>
<evidence type="ECO:0000256" key="2">
    <source>
        <dbReference type="ARBA" id="ARBA00005540"/>
    </source>
</evidence>
<dbReference type="EMBL" id="QWVS01000002">
    <property type="protein sequence ID" value="RID89268.1"/>
    <property type="molecule type" value="Genomic_DNA"/>
</dbReference>
<dbReference type="RefSeq" id="WP_119115377.1">
    <property type="nucleotide sequence ID" value="NZ_QWVS01000002.1"/>
</dbReference>
<gene>
    <name evidence="10" type="ORF">D1953_01500</name>
</gene>
<dbReference type="PANTHER" id="PTHR38438">
    <property type="entry name" value="RIBOFLAVIN TRANSPORTER RIBU"/>
    <property type="match status" value="1"/>
</dbReference>